<protein>
    <submittedName>
        <fullName evidence="2">PLAC8 family protein</fullName>
    </submittedName>
</protein>
<reference evidence="3" key="1">
    <citation type="journal article" date="2019" name="Curr. Biol.">
        <title>Genome Sequence of Striga asiatica Provides Insight into the Evolution of Plant Parasitism.</title>
        <authorList>
            <person name="Yoshida S."/>
            <person name="Kim S."/>
            <person name="Wafula E.K."/>
            <person name="Tanskanen J."/>
            <person name="Kim Y.M."/>
            <person name="Honaas L."/>
            <person name="Yang Z."/>
            <person name="Spallek T."/>
            <person name="Conn C.E."/>
            <person name="Ichihashi Y."/>
            <person name="Cheong K."/>
            <person name="Cui S."/>
            <person name="Der J.P."/>
            <person name="Gundlach H."/>
            <person name="Jiao Y."/>
            <person name="Hori C."/>
            <person name="Ishida J.K."/>
            <person name="Kasahara H."/>
            <person name="Kiba T."/>
            <person name="Kim M.S."/>
            <person name="Koo N."/>
            <person name="Laohavisit A."/>
            <person name="Lee Y.H."/>
            <person name="Lumba S."/>
            <person name="McCourt P."/>
            <person name="Mortimer J.C."/>
            <person name="Mutuku J.M."/>
            <person name="Nomura T."/>
            <person name="Sasaki-Sekimoto Y."/>
            <person name="Seto Y."/>
            <person name="Wang Y."/>
            <person name="Wakatake T."/>
            <person name="Sakakibara H."/>
            <person name="Demura T."/>
            <person name="Yamaguchi S."/>
            <person name="Yoneyama K."/>
            <person name="Manabe R.I."/>
            <person name="Nelson D.C."/>
            <person name="Schulman A.H."/>
            <person name="Timko M.P."/>
            <person name="dePamphilis C.W."/>
            <person name="Choi D."/>
            <person name="Shirasu K."/>
        </authorList>
    </citation>
    <scope>NUCLEOTIDE SEQUENCE [LARGE SCALE GENOMIC DNA]</scope>
    <source>
        <strain evidence="3">cv. UVA1</strain>
    </source>
</reference>
<evidence type="ECO:0000313" key="3">
    <source>
        <dbReference type="Proteomes" id="UP000325081"/>
    </source>
</evidence>
<proteinExistence type="predicted"/>
<dbReference type="Proteomes" id="UP000325081">
    <property type="component" value="Unassembled WGS sequence"/>
</dbReference>
<evidence type="ECO:0000313" key="2">
    <source>
        <dbReference type="EMBL" id="GER33055.1"/>
    </source>
</evidence>
<keyword evidence="1" id="KW-0812">Transmembrane</keyword>
<comment type="caution">
    <text evidence="2">The sequence shown here is derived from an EMBL/GenBank/DDBJ whole genome shotgun (WGS) entry which is preliminary data.</text>
</comment>
<accession>A0A5A7PJI3</accession>
<dbReference type="OrthoDB" id="1741275at2759"/>
<sequence length="129" mass="14974">MQQRQNYRNLWHTDLMSTIQQDPPCKLLLVPVVGFLYALETQRPLTQFLLQDEFHVLSATNCLHFLYYCLHCWEQGALTGILADMGLCLLADIFLIWITVQHDFVRKVPRVYANSTTRVKWATSCGLTI</sequence>
<keyword evidence="1" id="KW-1133">Transmembrane helix</keyword>
<evidence type="ECO:0000256" key="1">
    <source>
        <dbReference type="SAM" id="Phobius"/>
    </source>
</evidence>
<keyword evidence="3" id="KW-1185">Reference proteome</keyword>
<organism evidence="2 3">
    <name type="scientific">Striga asiatica</name>
    <name type="common">Asiatic witchweed</name>
    <name type="synonym">Buchnera asiatica</name>
    <dbReference type="NCBI Taxonomy" id="4170"/>
    <lineage>
        <taxon>Eukaryota</taxon>
        <taxon>Viridiplantae</taxon>
        <taxon>Streptophyta</taxon>
        <taxon>Embryophyta</taxon>
        <taxon>Tracheophyta</taxon>
        <taxon>Spermatophyta</taxon>
        <taxon>Magnoliopsida</taxon>
        <taxon>eudicotyledons</taxon>
        <taxon>Gunneridae</taxon>
        <taxon>Pentapetalae</taxon>
        <taxon>asterids</taxon>
        <taxon>lamiids</taxon>
        <taxon>Lamiales</taxon>
        <taxon>Orobanchaceae</taxon>
        <taxon>Buchnereae</taxon>
        <taxon>Striga</taxon>
    </lineage>
</organism>
<feature type="transmembrane region" description="Helical" evidence="1">
    <location>
        <begin position="77"/>
        <end position="100"/>
    </location>
</feature>
<keyword evidence="1" id="KW-0472">Membrane</keyword>
<dbReference type="AlphaFoldDB" id="A0A5A7PJI3"/>
<dbReference type="EMBL" id="BKCP01004661">
    <property type="protein sequence ID" value="GER33055.1"/>
    <property type="molecule type" value="Genomic_DNA"/>
</dbReference>
<name>A0A5A7PJI3_STRAF</name>
<gene>
    <name evidence="2" type="ORF">STAS_09163</name>
</gene>